<dbReference type="InterPro" id="IPR001647">
    <property type="entry name" value="HTH_TetR"/>
</dbReference>
<accession>A0ABS1SLC1</accession>
<keyword evidence="1 2" id="KW-0238">DNA-binding</keyword>
<evidence type="ECO:0000259" key="3">
    <source>
        <dbReference type="PROSITE" id="PS50977"/>
    </source>
</evidence>
<sequence>MLGAGGVSSCARCASWIRRYCRARRAARSGCAGAQDPPFGSICTVVQISSLVWIRPLRKRGTMAYLPREARREAMIGAALEVIRADGFAAVSARSVAQAVGGSPGLVHQHFTSVTELTGLAWRHYVAENLAEFTAAVAEPGGGAVAEFFANHLDETRAAELWLWADAWAHALRVPEFAGVFAGTVAELTDALRGADPGLTEAEADRAVLLGIGLAGMRRVAPDRYGTERVAAIVGVGGGRAVASDTQGALSEN</sequence>
<feature type="DNA-binding region" description="H-T-H motif" evidence="2">
    <location>
        <begin position="92"/>
        <end position="111"/>
    </location>
</feature>
<gene>
    <name evidence="4" type="ORF">D3226_03300</name>
</gene>
<evidence type="ECO:0000256" key="2">
    <source>
        <dbReference type="PROSITE-ProRule" id="PRU00335"/>
    </source>
</evidence>
<dbReference type="SUPFAM" id="SSF46689">
    <property type="entry name" value="Homeodomain-like"/>
    <property type="match status" value="1"/>
</dbReference>
<organism evidence="4 5">
    <name type="scientific">Leucobacter chromiireducens subsp. chromiireducens</name>
    <dbReference type="NCBI Taxonomy" id="660067"/>
    <lineage>
        <taxon>Bacteria</taxon>
        <taxon>Bacillati</taxon>
        <taxon>Actinomycetota</taxon>
        <taxon>Actinomycetes</taxon>
        <taxon>Micrococcales</taxon>
        <taxon>Microbacteriaceae</taxon>
        <taxon>Leucobacter</taxon>
    </lineage>
</organism>
<evidence type="ECO:0000313" key="5">
    <source>
        <dbReference type="Proteomes" id="UP001646141"/>
    </source>
</evidence>
<protein>
    <submittedName>
        <fullName evidence="4">TetR/AcrR family transcriptional regulator</fullName>
    </submittedName>
</protein>
<dbReference type="EMBL" id="QYAD01000001">
    <property type="protein sequence ID" value="MBL3688983.1"/>
    <property type="molecule type" value="Genomic_DNA"/>
</dbReference>
<dbReference type="InterPro" id="IPR009057">
    <property type="entry name" value="Homeodomain-like_sf"/>
</dbReference>
<feature type="domain" description="HTH tetR-type" evidence="3">
    <location>
        <begin position="69"/>
        <end position="129"/>
    </location>
</feature>
<keyword evidence="5" id="KW-1185">Reference proteome</keyword>
<dbReference type="Pfam" id="PF00440">
    <property type="entry name" value="TetR_N"/>
    <property type="match status" value="1"/>
</dbReference>
<reference evidence="4 5" key="1">
    <citation type="submission" date="2018-09" db="EMBL/GenBank/DDBJ databases">
        <title>Comparative genomics of Leucobacter spp.</title>
        <authorList>
            <person name="Reis A.C."/>
            <person name="Kolvenbach B.A."/>
            <person name="Corvini P.F.X."/>
            <person name="Nunes O.C."/>
        </authorList>
    </citation>
    <scope>NUCLEOTIDE SEQUENCE [LARGE SCALE GENOMIC DNA]</scope>
    <source>
        <strain evidence="4 5">L-1</strain>
    </source>
</reference>
<evidence type="ECO:0000313" key="4">
    <source>
        <dbReference type="EMBL" id="MBL3688983.1"/>
    </source>
</evidence>
<dbReference type="Gene3D" id="1.10.357.10">
    <property type="entry name" value="Tetracycline Repressor, domain 2"/>
    <property type="match status" value="1"/>
</dbReference>
<evidence type="ECO:0000256" key="1">
    <source>
        <dbReference type="ARBA" id="ARBA00023125"/>
    </source>
</evidence>
<comment type="caution">
    <text evidence="4">The sequence shown here is derived from an EMBL/GenBank/DDBJ whole genome shotgun (WGS) entry which is preliminary data.</text>
</comment>
<dbReference type="PROSITE" id="PS50977">
    <property type="entry name" value="HTH_TETR_2"/>
    <property type="match status" value="1"/>
</dbReference>
<proteinExistence type="predicted"/>
<name>A0ABS1SLC1_9MICO</name>
<dbReference type="Proteomes" id="UP001646141">
    <property type="component" value="Unassembled WGS sequence"/>
</dbReference>